<sequence>MLDNLFQIFDYSATFYNDLLSSMDLEHLKIDQFIRIMEISERFRLFGQRHFGNSCSLIALTLENKSKSFFAHYHMERIDEIHMFLESETFTLCPVSVQFTLFDLPEFYFLKRSNVFGLDIPIVENYLQANCYELDRQMDFVLIENSTTFDVFPTLEQINSSPSHSCDSKFSNSLSCDSPEDELDSIQILQNKSMPNLCNTALNILRIIGIDVN</sequence>
<accession>A0ACB0ZBY0</accession>
<dbReference type="EMBL" id="CAVMJV010000030">
    <property type="protein sequence ID" value="CAK5076532.1"/>
    <property type="molecule type" value="Genomic_DNA"/>
</dbReference>
<protein>
    <submittedName>
        <fullName evidence="1">Uncharacterized protein</fullName>
    </submittedName>
</protein>
<dbReference type="Proteomes" id="UP001497535">
    <property type="component" value="Unassembled WGS sequence"/>
</dbReference>
<comment type="caution">
    <text evidence="1">The sequence shown here is derived from an EMBL/GenBank/DDBJ whole genome shotgun (WGS) entry which is preliminary data.</text>
</comment>
<name>A0ACB0ZBY0_MELEN</name>
<gene>
    <name evidence="1" type="ORF">MENTE1834_LOCUS23399</name>
</gene>
<keyword evidence="2" id="KW-1185">Reference proteome</keyword>
<reference evidence="1" key="1">
    <citation type="submission" date="2023-11" db="EMBL/GenBank/DDBJ databases">
        <authorList>
            <person name="Poullet M."/>
        </authorList>
    </citation>
    <scope>NUCLEOTIDE SEQUENCE</scope>
    <source>
        <strain evidence="1">E1834</strain>
    </source>
</reference>
<evidence type="ECO:0000313" key="1">
    <source>
        <dbReference type="EMBL" id="CAK5076532.1"/>
    </source>
</evidence>
<evidence type="ECO:0000313" key="2">
    <source>
        <dbReference type="Proteomes" id="UP001497535"/>
    </source>
</evidence>
<proteinExistence type="predicted"/>
<organism evidence="1 2">
    <name type="scientific">Meloidogyne enterolobii</name>
    <name type="common">Root-knot nematode worm</name>
    <name type="synonym">Meloidogyne mayaguensis</name>
    <dbReference type="NCBI Taxonomy" id="390850"/>
    <lineage>
        <taxon>Eukaryota</taxon>
        <taxon>Metazoa</taxon>
        <taxon>Ecdysozoa</taxon>
        <taxon>Nematoda</taxon>
        <taxon>Chromadorea</taxon>
        <taxon>Rhabditida</taxon>
        <taxon>Tylenchina</taxon>
        <taxon>Tylenchomorpha</taxon>
        <taxon>Tylenchoidea</taxon>
        <taxon>Meloidogynidae</taxon>
        <taxon>Meloidogyninae</taxon>
        <taxon>Meloidogyne</taxon>
    </lineage>
</organism>